<keyword evidence="2" id="KW-1185">Reference proteome</keyword>
<dbReference type="OrthoDB" id="25027at10239"/>
<proteinExistence type="predicted"/>
<name>A0A2I7QI59_9CAUD</name>
<dbReference type="Proteomes" id="UP000240536">
    <property type="component" value="Segment"/>
</dbReference>
<protein>
    <submittedName>
        <fullName evidence="1">Uncharacterized protein</fullName>
    </submittedName>
</protein>
<reference evidence="2" key="1">
    <citation type="submission" date="2017-12" db="EMBL/GenBank/DDBJ databases">
        <title>Phage resistance in Vibrio sp. unravels a complex metabolic adaptation strategy.</title>
        <authorList>
            <person name="Skliros D."/>
            <person name="Kalatzis P.G."/>
            <person name="Katharios P."/>
            <person name="Flemetakis E."/>
        </authorList>
    </citation>
    <scope>NUCLEOTIDE SEQUENCE [LARGE SCALE GENOMIC DNA]</scope>
</reference>
<gene>
    <name evidence="1" type="ORF">Aphrodite1_0073</name>
</gene>
<dbReference type="EMBL" id="MG720308">
    <property type="protein sequence ID" value="AUR81081.1"/>
    <property type="molecule type" value="Genomic_DNA"/>
</dbReference>
<evidence type="ECO:0000313" key="1">
    <source>
        <dbReference type="EMBL" id="AUR81081.1"/>
    </source>
</evidence>
<organism evidence="1 2">
    <name type="scientific">Vibrio phage Aphrodite1</name>
    <dbReference type="NCBI Taxonomy" id="2070057"/>
    <lineage>
        <taxon>Viruses</taxon>
        <taxon>Duplodnaviria</taxon>
        <taxon>Heunggongvirae</taxon>
        <taxon>Uroviricota</taxon>
        <taxon>Caudoviricetes</taxon>
        <taxon>Chimalliviridae</taxon>
        <taxon>Gorgonvirinae</taxon>
        <taxon>Aphroditevirus</taxon>
        <taxon>Aphroditevirus aphrodite1</taxon>
    </lineage>
</organism>
<evidence type="ECO:0000313" key="2">
    <source>
        <dbReference type="Proteomes" id="UP000240536"/>
    </source>
</evidence>
<sequence>MSLVGELQTPFFKELYQHLNKLTYTLEDFEDPYLYQNLQQQLTSDLFRILRPHVIPRPDIRDKYRNADLRVHIHLTPYEVRYCVKPVVLDLAWDLMEASLPQEVAPPEPSDELPFN</sequence>
<accession>A0A2I7QI59</accession>